<accession>A0A1I6J3Q5</accession>
<gene>
    <name evidence="1" type="ORF">SAMN02910262_01154</name>
</gene>
<dbReference type="AlphaFoldDB" id="A0A1I6J3Q5"/>
<keyword evidence="1" id="KW-0540">Nuclease</keyword>
<dbReference type="InterPro" id="IPR031552">
    <property type="entry name" value="ParE-like_toxin"/>
</dbReference>
<keyword evidence="1" id="KW-0378">Hydrolase</keyword>
<dbReference type="Gene3D" id="3.30.2310.20">
    <property type="entry name" value="RelE-like"/>
    <property type="match status" value="1"/>
</dbReference>
<dbReference type="GO" id="GO:0004519">
    <property type="term" value="F:endonuclease activity"/>
    <property type="evidence" value="ECO:0007669"/>
    <property type="project" value="UniProtKB-KW"/>
</dbReference>
<proteinExistence type="predicted"/>
<organism evidence="1 2">
    <name type="scientific">[Clostridium] aminophilum</name>
    <dbReference type="NCBI Taxonomy" id="1526"/>
    <lineage>
        <taxon>Bacteria</taxon>
        <taxon>Bacillati</taxon>
        <taxon>Bacillota</taxon>
        <taxon>Clostridia</taxon>
        <taxon>Lachnospirales</taxon>
        <taxon>Lachnospiraceae</taxon>
    </lineage>
</organism>
<dbReference type="SUPFAM" id="SSF143011">
    <property type="entry name" value="RelE-like"/>
    <property type="match status" value="1"/>
</dbReference>
<reference evidence="1 2" key="1">
    <citation type="submission" date="2016-10" db="EMBL/GenBank/DDBJ databases">
        <authorList>
            <person name="de Groot N.N."/>
        </authorList>
    </citation>
    <scope>NUCLEOTIDE SEQUENCE [LARGE SCALE GENOMIC DNA]</scope>
    <source>
        <strain evidence="1 2">F</strain>
    </source>
</reference>
<dbReference type="Pfam" id="PF15781">
    <property type="entry name" value="ParE-like_toxin"/>
    <property type="match status" value="1"/>
</dbReference>
<evidence type="ECO:0000313" key="1">
    <source>
        <dbReference type="EMBL" id="SFR73655.1"/>
    </source>
</evidence>
<dbReference type="RefSeq" id="WP_031474891.1">
    <property type="nucleotide sequence ID" value="NZ_FOZC01000005.1"/>
</dbReference>
<name>A0A1I6J3Q5_9FIRM</name>
<dbReference type="Proteomes" id="UP000214760">
    <property type="component" value="Unassembled WGS sequence"/>
</dbReference>
<evidence type="ECO:0000313" key="2">
    <source>
        <dbReference type="Proteomes" id="UP000214760"/>
    </source>
</evidence>
<protein>
    <submittedName>
        <fullName evidence="1">mRNA-degrading endonuclease RelE, toxin component of the RelBE toxin-antitoxin system</fullName>
    </submittedName>
</protein>
<keyword evidence="1" id="KW-0255">Endonuclease</keyword>
<dbReference type="InterPro" id="IPR035093">
    <property type="entry name" value="RelE/ParE_toxin_dom_sf"/>
</dbReference>
<sequence length="96" mass="10947">MAKLIISPAAGKYLKKLKDKKLKSLFKDAIDEIIADPMVGDAKVGDLEGISTYAFRYNKTDYRVAYTVEYVNDETVVVILAGTHENFYKELKKHWT</sequence>
<dbReference type="EMBL" id="FOZC01000005">
    <property type="protein sequence ID" value="SFR73655.1"/>
    <property type="molecule type" value="Genomic_DNA"/>
</dbReference>